<feature type="region of interest" description="Disordered" evidence="3">
    <location>
        <begin position="1"/>
        <end position="37"/>
    </location>
</feature>
<sequence>MEPVGEDVTSSQACGNGTPKTPDTTTLDNEHNEKNSTMIEAERERNKSILRRLTKTSLLELCEENSVGEFHLFEECQEKHCLIVKQVFRLMTDLVQKCSEIDPRFESKLFWTGSSAEGTKMWLPDEFDFLMELVVLRGNCEYDNSSVFLSKLFLKKECQKLWSKLCFTNKDYKDPTTLSPLKLKNRFSILVMDAVSLLDKNKYQNIRFDDRYYLKNTRVGINITIYWLGEKYKNMKIEIDLTVGVPLVLTEIQLSNYREHSVGKLLDNRIHVIPYMKYNVFWRPSFSLSEFQMLKNLTRKQVTLYKCLKFCRDIYDQ</sequence>
<comment type="similarity">
    <text evidence="2">Belongs to the mab-21 family.</text>
</comment>
<reference evidence="4" key="1">
    <citation type="submission" date="2020-04" db="EMBL/GenBank/DDBJ databases">
        <authorList>
            <person name="Alioto T."/>
            <person name="Alioto T."/>
            <person name="Gomez Garrido J."/>
        </authorList>
    </citation>
    <scope>NUCLEOTIDE SEQUENCE</scope>
    <source>
        <strain evidence="4">A484AB</strain>
    </source>
</reference>
<protein>
    <submittedName>
        <fullName evidence="4">Uncharacterized protein</fullName>
    </submittedName>
</protein>
<dbReference type="Gene3D" id="3.30.460.90">
    <property type="match status" value="1"/>
</dbReference>
<evidence type="ECO:0000313" key="4">
    <source>
        <dbReference type="EMBL" id="CAB3978501.1"/>
    </source>
</evidence>
<dbReference type="InterPro" id="IPR046903">
    <property type="entry name" value="Mab-21-like_nuc_Trfase"/>
</dbReference>
<comment type="cofactor">
    <cofactor evidence="1">
        <name>Mg(2+)</name>
        <dbReference type="ChEBI" id="CHEBI:18420"/>
    </cofactor>
</comment>
<dbReference type="AlphaFoldDB" id="A0A7D9D749"/>
<evidence type="ECO:0000313" key="5">
    <source>
        <dbReference type="Proteomes" id="UP001152795"/>
    </source>
</evidence>
<evidence type="ECO:0000256" key="1">
    <source>
        <dbReference type="ARBA" id="ARBA00001946"/>
    </source>
</evidence>
<dbReference type="EMBL" id="CACRXK020000118">
    <property type="protein sequence ID" value="CAB3978501.1"/>
    <property type="molecule type" value="Genomic_DNA"/>
</dbReference>
<accession>A0A7D9D749</accession>
<evidence type="ECO:0000256" key="2">
    <source>
        <dbReference type="ARBA" id="ARBA00008307"/>
    </source>
</evidence>
<feature type="compositionally biased region" description="Basic and acidic residues" evidence="3">
    <location>
        <begin position="28"/>
        <end position="37"/>
    </location>
</feature>
<organism evidence="4 5">
    <name type="scientific">Paramuricea clavata</name>
    <name type="common">Red gorgonian</name>
    <name type="synonym">Violescent sea-whip</name>
    <dbReference type="NCBI Taxonomy" id="317549"/>
    <lineage>
        <taxon>Eukaryota</taxon>
        <taxon>Metazoa</taxon>
        <taxon>Cnidaria</taxon>
        <taxon>Anthozoa</taxon>
        <taxon>Octocorallia</taxon>
        <taxon>Malacalcyonacea</taxon>
        <taxon>Plexauridae</taxon>
        <taxon>Paramuricea</taxon>
    </lineage>
</organism>
<evidence type="ECO:0000256" key="3">
    <source>
        <dbReference type="SAM" id="MobiDB-lite"/>
    </source>
</evidence>
<gene>
    <name evidence="4" type="ORF">PACLA_8A051843</name>
</gene>
<proteinExistence type="inferred from homology"/>
<dbReference type="Pfam" id="PF03281">
    <property type="entry name" value="Mab-21"/>
    <property type="match status" value="1"/>
</dbReference>
<comment type="caution">
    <text evidence="4">The sequence shown here is derived from an EMBL/GenBank/DDBJ whole genome shotgun (WGS) entry which is preliminary data.</text>
</comment>
<feature type="compositionally biased region" description="Polar residues" evidence="3">
    <location>
        <begin position="8"/>
        <end position="27"/>
    </location>
</feature>
<name>A0A7D9D749_PARCT</name>
<dbReference type="OrthoDB" id="5950802at2759"/>
<dbReference type="PANTHER" id="PTHR10656">
    <property type="entry name" value="CELL FATE DETERMINING PROTEIN MAB21-RELATED"/>
    <property type="match status" value="1"/>
</dbReference>
<dbReference type="PANTHER" id="PTHR10656:SF42">
    <property type="entry name" value="CYCLIC GMP-AMP SYNTHASE-LIKE PROTEIN-RELATED"/>
    <property type="match status" value="1"/>
</dbReference>
<dbReference type="Proteomes" id="UP001152795">
    <property type="component" value="Unassembled WGS sequence"/>
</dbReference>
<keyword evidence="5" id="KW-1185">Reference proteome</keyword>